<comment type="similarity">
    <text evidence="2">Belongs to the GMC oxidoreductase family.</text>
</comment>
<evidence type="ECO:0000256" key="2">
    <source>
        <dbReference type="ARBA" id="ARBA00010790"/>
    </source>
</evidence>
<dbReference type="GO" id="GO:0050660">
    <property type="term" value="F:flavin adenine dinucleotide binding"/>
    <property type="evidence" value="ECO:0007669"/>
    <property type="project" value="InterPro"/>
</dbReference>
<keyword evidence="11" id="KW-1207">Sterol metabolism</keyword>
<dbReference type="SUPFAM" id="SSF51905">
    <property type="entry name" value="FAD/NAD(P)-binding domain"/>
    <property type="match status" value="1"/>
</dbReference>
<feature type="transmembrane region" description="Helical" evidence="21">
    <location>
        <begin position="1521"/>
        <end position="1545"/>
    </location>
</feature>
<accession>A0A397HS70</accession>
<keyword evidence="21" id="KW-1133">Transmembrane helix</keyword>
<dbReference type="InterPro" id="IPR052542">
    <property type="entry name" value="Cholesterol_Oxidase"/>
</dbReference>
<keyword evidence="8" id="KW-0067">ATP-binding</keyword>
<dbReference type="InterPro" id="IPR038718">
    <property type="entry name" value="SNF2-like_sf"/>
</dbReference>
<dbReference type="Pfam" id="PF05199">
    <property type="entry name" value="GMC_oxred_C"/>
    <property type="match status" value="1"/>
</dbReference>
<evidence type="ECO:0000256" key="9">
    <source>
        <dbReference type="ARBA" id="ARBA00023002"/>
    </source>
</evidence>
<feature type="domain" description="Helicase ATP-binding" evidence="23">
    <location>
        <begin position="234"/>
        <end position="417"/>
    </location>
</feature>
<feature type="transmembrane region" description="Helical" evidence="21">
    <location>
        <begin position="1603"/>
        <end position="1624"/>
    </location>
</feature>
<evidence type="ECO:0000256" key="15">
    <source>
        <dbReference type="ARBA" id="ARBA00049645"/>
    </source>
</evidence>
<evidence type="ECO:0000256" key="3">
    <source>
        <dbReference type="ARBA" id="ARBA00022548"/>
    </source>
</evidence>
<dbReference type="InterPro" id="IPR007867">
    <property type="entry name" value="GMC_OxRtase_C"/>
</dbReference>
<dbReference type="CDD" id="cd18008">
    <property type="entry name" value="DEXDc_SHPRH-like"/>
    <property type="match status" value="1"/>
</dbReference>
<keyword evidence="4" id="KW-0285">Flavoprotein</keyword>
<dbReference type="InterPro" id="IPR027417">
    <property type="entry name" value="P-loop_NTPase"/>
</dbReference>
<keyword evidence="6" id="KW-0378">Hydrolase</keyword>
<dbReference type="GO" id="GO:0005524">
    <property type="term" value="F:ATP binding"/>
    <property type="evidence" value="ECO:0007669"/>
    <property type="project" value="InterPro"/>
</dbReference>
<dbReference type="SUPFAM" id="SSF52540">
    <property type="entry name" value="P-loop containing nucleoside triphosphate hydrolases"/>
    <property type="match status" value="2"/>
</dbReference>
<evidence type="ECO:0000256" key="6">
    <source>
        <dbReference type="ARBA" id="ARBA00022801"/>
    </source>
</evidence>
<dbReference type="GO" id="GO:0016995">
    <property type="term" value="F:cholesterol oxidase activity"/>
    <property type="evidence" value="ECO:0007669"/>
    <property type="project" value="UniProtKB-EC"/>
</dbReference>
<name>A0A397HS70_9EURO</name>
<dbReference type="GO" id="GO:0008203">
    <property type="term" value="P:cholesterol metabolic process"/>
    <property type="evidence" value="ECO:0007669"/>
    <property type="project" value="UniProtKB-KW"/>
</dbReference>
<dbReference type="GO" id="GO:0016787">
    <property type="term" value="F:hydrolase activity"/>
    <property type="evidence" value="ECO:0007669"/>
    <property type="project" value="UniProtKB-KW"/>
</dbReference>
<evidence type="ECO:0000313" key="25">
    <source>
        <dbReference type="EMBL" id="RLL97091.1"/>
    </source>
</evidence>
<dbReference type="EC" id="1.1.3.6" evidence="16"/>
<evidence type="ECO:0000256" key="10">
    <source>
        <dbReference type="ARBA" id="ARBA00023098"/>
    </source>
</evidence>
<evidence type="ECO:0000256" key="7">
    <source>
        <dbReference type="ARBA" id="ARBA00022827"/>
    </source>
</evidence>
<sequence>MLRLDSTKDQTPSQPPEILSDAAGYDTCFGMIQLTASNLHLDTLGIMGHSRIELLLRFHGRTIVVLNSESTAYGGLLERRYSEMLIDLSERFDMAFDAYLVLDRKVKSPPPSYTLCIVLQGHRGDADQIGLLLSNAEIYLQTPRAFYKPLEHFNPQYLYQPPDVDGKMDIQKEAESDQDIVGRAILANDNPLKLSIHQAIDSAVGPQKYAKITASPRLQTPLKPYRNTVTGFIQSKIAPCFGGILADEMGLGKTLSMLALITLKLDEMENSASVPSRKYTTIIITPISHAYIASRAVIYQNLTWSTVLQTWEEQMKSSSRKISPANVHKHDIILTTYDTLVSEAQRKGRDNEKAESLVNLKWCRVVLDEAHLIRNPKSKRHRAVRELKSRHRWCLTGTPIFNHIKDFGALLTFLRANPFHNPGLFNLFISKPLKHNQLRALSNLRKLVQSISLQRRKATVQEKLEIPVREDRVEEVILNDAKHQKYDRLKQSWDKILETQSKSASRNISAQCILQIILRLRQFCNHSLDLFPPSALAIFSKSVNEDSILDEVLEASKSCTICMKTSQHQQNGSSQASSLDCRHLVCSSCKKAEDNVYLERAHCKLCLGIKETNDPSPKAPEAHSVSGVPVDPKGPERFYKPSSKVVALMHNLHVKMASTSSPLKSVIFSCWKKMLDLVEKALRNSNIPYEHINGSLSDQARRAALQRFRAQTGYCVLLASIGSSGVRLDLTVASRVHMLEPQWSPIAEEQALDRVHRMGQNQEVVVTRYIVKNSIEEDRMSDFEEVRTDDYPQLSRPFESMKPDYDVVVVGSGYGAGVAASRMARAGKSIAVLELGWERRSGSFPHTLFQCLGDMNISGTSAKNSNVSRWLSSGKPTRLFQLVLGDGQHAFVAHGLGGCSLINAGVFLEADERTLQMSPWPPEIREHPSALRTYYSRAATMLQPSAYPEDHPRLNKLEHLREQSRWLGKGQSFYQVPLTTFFHGGRNNTGVAMQANSGSGHECTGLNDGSKNSVATTYLADAWNWGAEIFCGCEVRFVEKAPGKGYIVYFAWHGSGRSVFNEDFKEQLFWVKANELCFLAAGALGTTEILLRSKERGMQMSPLVGRSLSGNGDLLMFGYNSSANINGIAQSSSARSRPGPTITGAIDNRASHNPLAGYIIQDGCIPEPLNPIIQIMLILQTIGKQSLQLGKTIAALKSLLLGPYAHGGAIQRTSTYLVMSHDSNEITLTLKNGRHQEEITVHLLGGANMSRDGTGREGVTNHLGQVFTGHGSEVHEGLLCCDASIIPTALGVNPLATISALAERSLSLITENSGLSIDLETKNGSLDACSKPKVSRSNHQLNNVNGSNETSQPIGWQFTELLRGHISVEPNIKSFALSETAGKGSSCALQMFLTVEIYIRGSQYKGICTGTVSCFALSRATLKVLSGTVDFFTQVEASAELTTISYHLQLISVEGTQYRLEGRKDIDSNIAFSIRKTWEATTTVNVSIARLDGTKVGAGALHISLPHFQKQMRTFRMTKDFNVGLLLSLMAFLISFTYHLSMFFFRPFVPVRFPHTGDTSDSKPRPSSSCKVIASDGVQTLLEIYDPLPPLDPLHPDSKHPPVLFLPGVTGIGAIHSVYALPFLSRNMVDYFTARGHRCYALVPRWGCDAATAEESTVFDCRLDVAAALEHINTREQQRPYVMAHCQGSVALGMGLLDGTIASSQVLGITANSVFMHQVFGYWNSLKGRTTLLIRLYELLAGTFFPVASSDRDGAFQRLLDALLRFYPFAHRRDVCTSTACRRTSFAFGLLWNHDNLDVHLHENVHEFFAGTHTKLLKHVVRMGTRGFCLDNQLRPLPTADNVQRLQGVPILFISGTENEVFSPESTLRDYELLRRRFGEPLYRRFLAEGYGHLDPIVGKAAAGDVYWRVGEHLGWCVKNVVLTKV</sequence>
<dbReference type="CDD" id="cd18793">
    <property type="entry name" value="SF2_C_SNF"/>
    <property type="match status" value="1"/>
</dbReference>
<dbReference type="PROSITE" id="PS51194">
    <property type="entry name" value="HELICASE_CTER"/>
    <property type="match status" value="1"/>
</dbReference>
<keyword evidence="19" id="KW-0863">Zinc-finger</keyword>
<evidence type="ECO:0000256" key="21">
    <source>
        <dbReference type="SAM" id="Phobius"/>
    </source>
</evidence>
<keyword evidence="26" id="KW-1185">Reference proteome</keyword>
<evidence type="ECO:0000259" key="24">
    <source>
        <dbReference type="PROSITE" id="PS51194"/>
    </source>
</evidence>
<dbReference type="EC" id="5.3.3.1" evidence="14"/>
<evidence type="ECO:0000256" key="11">
    <source>
        <dbReference type="ARBA" id="ARBA00023166"/>
    </source>
</evidence>
<keyword evidence="13" id="KW-0413">Isomerase</keyword>
<dbReference type="InterPro" id="IPR014001">
    <property type="entry name" value="Helicase_ATP-bd"/>
</dbReference>
<keyword evidence="21" id="KW-0812">Transmembrane</keyword>
<feature type="domain" description="RING-type" evidence="22">
    <location>
        <begin position="559"/>
        <end position="606"/>
    </location>
</feature>
<evidence type="ECO:0000256" key="4">
    <source>
        <dbReference type="ARBA" id="ARBA00022630"/>
    </source>
</evidence>
<dbReference type="Gene3D" id="3.50.50.60">
    <property type="entry name" value="FAD/NAD(P)-binding domain"/>
    <property type="match status" value="3"/>
</dbReference>
<keyword evidence="12" id="KW-0753">Steroid metabolism</keyword>
<evidence type="ECO:0000256" key="5">
    <source>
        <dbReference type="ARBA" id="ARBA00022741"/>
    </source>
</evidence>
<dbReference type="SMART" id="SM00487">
    <property type="entry name" value="DEXDc"/>
    <property type="match status" value="1"/>
</dbReference>
<comment type="pathway">
    <text evidence="15">Steroid metabolism; cholesterol degradation.</text>
</comment>
<dbReference type="PROSITE" id="PS50089">
    <property type="entry name" value="ZF_RING_2"/>
    <property type="match status" value="1"/>
</dbReference>
<dbReference type="Pfam" id="PF00176">
    <property type="entry name" value="SNF2-rel_dom"/>
    <property type="match status" value="1"/>
</dbReference>
<dbReference type="Proteomes" id="UP000215289">
    <property type="component" value="Unassembled WGS sequence"/>
</dbReference>
<dbReference type="OrthoDB" id="9974421at2759"/>
<dbReference type="EMBL" id="NIDN02000089">
    <property type="protein sequence ID" value="RLL97091.1"/>
    <property type="molecule type" value="Genomic_DNA"/>
</dbReference>
<dbReference type="InterPro" id="IPR000330">
    <property type="entry name" value="SNF2_N"/>
</dbReference>
<dbReference type="InterPro" id="IPR001841">
    <property type="entry name" value="Znf_RING"/>
</dbReference>
<feature type="domain" description="Helicase C-terminal" evidence="24">
    <location>
        <begin position="644"/>
        <end position="809"/>
    </location>
</feature>
<comment type="cofactor">
    <cofactor evidence="1">
        <name>FAD</name>
        <dbReference type="ChEBI" id="CHEBI:57692"/>
    </cofactor>
</comment>
<keyword evidence="19" id="KW-0479">Metal-binding</keyword>
<dbReference type="PANTHER" id="PTHR47470:SF1">
    <property type="entry name" value="FAD-DEPENDENT OXIDOREDUCTASE 2 FAD BINDING DOMAIN-CONTAINING PROTEIN"/>
    <property type="match status" value="1"/>
</dbReference>
<evidence type="ECO:0000256" key="17">
    <source>
        <dbReference type="ARBA" id="ARBA00049744"/>
    </source>
</evidence>
<dbReference type="SUPFAM" id="SSF53474">
    <property type="entry name" value="alpha/beta-Hydrolases"/>
    <property type="match status" value="1"/>
</dbReference>
<evidence type="ECO:0000259" key="23">
    <source>
        <dbReference type="PROSITE" id="PS51192"/>
    </source>
</evidence>
<evidence type="ECO:0000256" key="13">
    <source>
        <dbReference type="ARBA" id="ARBA00023235"/>
    </source>
</evidence>
<protein>
    <recommendedName>
        <fullName evidence="17">Cholesterol oxidase</fullName>
        <ecNumber evidence="16">1.1.3.6</ecNumber>
        <ecNumber evidence="14">5.3.3.1</ecNumber>
    </recommendedName>
    <alternativeName>
        <fullName evidence="18">Cholesterol isomerase</fullName>
    </alternativeName>
</protein>
<dbReference type="GO" id="GO:0008270">
    <property type="term" value="F:zinc ion binding"/>
    <property type="evidence" value="ECO:0007669"/>
    <property type="project" value="UniProtKB-KW"/>
</dbReference>
<evidence type="ECO:0000313" key="26">
    <source>
        <dbReference type="Proteomes" id="UP000215289"/>
    </source>
</evidence>
<dbReference type="InterPro" id="IPR000172">
    <property type="entry name" value="GMC_OxRdtase_N"/>
</dbReference>
<evidence type="ECO:0000256" key="19">
    <source>
        <dbReference type="PROSITE-ProRule" id="PRU00175"/>
    </source>
</evidence>
<dbReference type="InterPro" id="IPR049730">
    <property type="entry name" value="SNF2/RAD54-like_C"/>
</dbReference>
<evidence type="ECO:0000256" key="18">
    <source>
        <dbReference type="ARBA" id="ARBA00049778"/>
    </source>
</evidence>
<organism evidence="25 26">
    <name type="scientific">Aspergillus turcosus</name>
    <dbReference type="NCBI Taxonomy" id="1245748"/>
    <lineage>
        <taxon>Eukaryota</taxon>
        <taxon>Fungi</taxon>
        <taxon>Dikarya</taxon>
        <taxon>Ascomycota</taxon>
        <taxon>Pezizomycotina</taxon>
        <taxon>Eurotiomycetes</taxon>
        <taxon>Eurotiomycetidae</taxon>
        <taxon>Eurotiales</taxon>
        <taxon>Aspergillaceae</taxon>
        <taxon>Aspergillus</taxon>
        <taxon>Aspergillus subgen. Fumigati</taxon>
    </lineage>
</organism>
<dbReference type="InterPro" id="IPR001650">
    <property type="entry name" value="Helicase_C-like"/>
</dbReference>
<evidence type="ECO:0000259" key="22">
    <source>
        <dbReference type="PROSITE" id="PS50089"/>
    </source>
</evidence>
<keyword evidence="5" id="KW-0547">Nucleotide-binding</keyword>
<dbReference type="Gene3D" id="3.40.50.10810">
    <property type="entry name" value="Tandem AAA-ATPase domain"/>
    <property type="match status" value="1"/>
</dbReference>
<dbReference type="STRING" id="1245748.A0A397HS70"/>
<dbReference type="Gene3D" id="3.40.50.300">
    <property type="entry name" value="P-loop containing nucleotide triphosphate hydrolases"/>
    <property type="match status" value="1"/>
</dbReference>
<gene>
    <name evidence="25" type="ORF">CFD26_105908</name>
</gene>
<evidence type="ECO:0000256" key="1">
    <source>
        <dbReference type="ARBA" id="ARBA00001974"/>
    </source>
</evidence>
<evidence type="ECO:0000256" key="8">
    <source>
        <dbReference type="ARBA" id="ARBA00022840"/>
    </source>
</evidence>
<dbReference type="PROSITE" id="PS51192">
    <property type="entry name" value="HELICASE_ATP_BIND_1"/>
    <property type="match status" value="1"/>
</dbReference>
<keyword evidence="19" id="KW-0862">Zinc</keyword>
<dbReference type="Pfam" id="PF00271">
    <property type="entry name" value="Helicase_C"/>
    <property type="match status" value="1"/>
</dbReference>
<comment type="caution">
    <text evidence="25">The sequence shown here is derived from an EMBL/GenBank/DDBJ whole genome shotgun (WGS) entry which is preliminary data.</text>
</comment>
<keyword evidence="7" id="KW-0274">FAD</keyword>
<keyword evidence="3" id="KW-0153">Cholesterol metabolism</keyword>
<proteinExistence type="inferred from homology"/>
<evidence type="ECO:0000256" key="14">
    <source>
        <dbReference type="ARBA" id="ARBA00038856"/>
    </source>
</evidence>
<evidence type="ECO:0000256" key="16">
    <source>
        <dbReference type="ARBA" id="ARBA00049723"/>
    </source>
</evidence>
<reference evidence="25 26" key="1">
    <citation type="submission" date="2018-08" db="EMBL/GenBank/DDBJ databases">
        <title>Draft genome sequences of two Aspergillus turcosus clinical strains isolated from bronchoalveolar lavage fluid: one azole-susceptible and the other azole-resistant.</title>
        <authorList>
            <person name="Parent-Michaud M."/>
            <person name="Dufresne P.J."/>
            <person name="Fournier E."/>
            <person name="Martineau C."/>
            <person name="Moreira S."/>
            <person name="Perkins V."/>
            <person name="De Repentigny L."/>
            <person name="Dufresne S.F."/>
        </authorList>
    </citation>
    <scope>NUCLEOTIDE SEQUENCE [LARGE SCALE GENOMIC DNA]</scope>
    <source>
        <strain evidence="25">HMR AF 1038</strain>
    </source>
</reference>
<feature type="region of interest" description="Disordered" evidence="20">
    <location>
        <begin position="614"/>
        <end position="633"/>
    </location>
</feature>
<dbReference type="PANTHER" id="PTHR47470">
    <property type="entry name" value="CHOLESTEROL OXIDASE"/>
    <property type="match status" value="1"/>
</dbReference>
<dbReference type="Pfam" id="PF00732">
    <property type="entry name" value="GMC_oxred_N"/>
    <property type="match status" value="1"/>
</dbReference>
<keyword evidence="10" id="KW-0443">Lipid metabolism</keyword>
<evidence type="ECO:0000256" key="12">
    <source>
        <dbReference type="ARBA" id="ARBA00023221"/>
    </source>
</evidence>
<evidence type="ECO:0000256" key="20">
    <source>
        <dbReference type="SAM" id="MobiDB-lite"/>
    </source>
</evidence>
<keyword evidence="9" id="KW-0560">Oxidoreductase</keyword>
<dbReference type="InterPro" id="IPR029058">
    <property type="entry name" value="AB_hydrolase_fold"/>
</dbReference>
<dbReference type="InterPro" id="IPR036188">
    <property type="entry name" value="FAD/NAD-bd_sf"/>
</dbReference>
<dbReference type="GO" id="GO:0004769">
    <property type="term" value="F:steroid Delta-isomerase activity"/>
    <property type="evidence" value="ECO:0007669"/>
    <property type="project" value="UniProtKB-EC"/>
</dbReference>
<dbReference type="SMART" id="SM00490">
    <property type="entry name" value="HELICc"/>
    <property type="match status" value="1"/>
</dbReference>
<dbReference type="Gene3D" id="3.40.50.1820">
    <property type="entry name" value="alpha/beta hydrolase"/>
    <property type="match status" value="1"/>
</dbReference>
<keyword evidence="21" id="KW-0472">Membrane</keyword>